<accession>A0A8S1J7P0</accession>
<keyword evidence="6 11" id="KW-0472">Membrane</keyword>
<dbReference type="EMBL" id="CAJHUC010001626">
    <property type="protein sequence ID" value="CAD7701751.1"/>
    <property type="molecule type" value="Genomic_DNA"/>
</dbReference>
<evidence type="ECO:0000313" key="15">
    <source>
        <dbReference type="Proteomes" id="UP000708148"/>
    </source>
</evidence>
<evidence type="ECO:0000256" key="1">
    <source>
        <dbReference type="ARBA" id="ARBA00004141"/>
    </source>
</evidence>
<keyword evidence="5" id="KW-0406">Ion transport</keyword>
<dbReference type="GO" id="GO:0015276">
    <property type="term" value="F:ligand-gated monoatomic ion channel activity"/>
    <property type="evidence" value="ECO:0007669"/>
    <property type="project" value="InterPro"/>
</dbReference>
<dbReference type="GO" id="GO:0016020">
    <property type="term" value="C:membrane"/>
    <property type="evidence" value="ECO:0007669"/>
    <property type="project" value="UniProtKB-SubCell"/>
</dbReference>
<protein>
    <recommendedName>
        <fullName evidence="13">Ionotropic glutamate receptor C-terminal domain-containing protein</fullName>
    </recommendedName>
</protein>
<keyword evidence="8" id="KW-0325">Glycoprotein</keyword>
<dbReference type="InterPro" id="IPR001320">
    <property type="entry name" value="Iontro_rcpt_C"/>
</dbReference>
<keyword evidence="10" id="KW-0407">Ion channel</keyword>
<gene>
    <name evidence="14" type="ORF">OSTQU699_LOCUS7108</name>
</gene>
<dbReference type="SMART" id="SM00079">
    <property type="entry name" value="PBPe"/>
    <property type="match status" value="1"/>
</dbReference>
<feature type="signal peptide" evidence="12">
    <location>
        <begin position="1"/>
        <end position="20"/>
    </location>
</feature>
<evidence type="ECO:0000313" key="14">
    <source>
        <dbReference type="EMBL" id="CAD7701751.1"/>
    </source>
</evidence>
<dbReference type="PANTHER" id="PTHR18966">
    <property type="entry name" value="IONOTROPIC GLUTAMATE RECEPTOR"/>
    <property type="match status" value="1"/>
</dbReference>
<keyword evidence="9" id="KW-1071">Ligand-gated ion channel</keyword>
<evidence type="ECO:0000256" key="2">
    <source>
        <dbReference type="ARBA" id="ARBA00022448"/>
    </source>
</evidence>
<dbReference type="InterPro" id="IPR015683">
    <property type="entry name" value="Ionotropic_Glu_rcpt"/>
</dbReference>
<keyword evidence="3 11" id="KW-0812">Transmembrane</keyword>
<dbReference type="AlphaFoldDB" id="A0A8S1J7P0"/>
<feature type="transmembrane region" description="Helical" evidence="11">
    <location>
        <begin position="218"/>
        <end position="242"/>
    </location>
</feature>
<evidence type="ECO:0000256" key="5">
    <source>
        <dbReference type="ARBA" id="ARBA00023065"/>
    </source>
</evidence>
<evidence type="ECO:0000256" key="6">
    <source>
        <dbReference type="ARBA" id="ARBA00023136"/>
    </source>
</evidence>
<evidence type="ECO:0000256" key="7">
    <source>
        <dbReference type="ARBA" id="ARBA00023170"/>
    </source>
</evidence>
<keyword evidence="7" id="KW-0675">Receptor</keyword>
<sequence>MGRGLYDSCTIKLFLWATLAACIPHTSVIAQGNSSPFNICISTLVPIVRCKASEPQSRYTGYHIDLVADLTKRLGFDNYTLDCRDFKSILEDLQKDNENETTCDMVASGITRSTDRQEAGIKFTYPTYRASLGIMTLAKVREGSSWGFLRPLHWSVWVATIATALVIPWLVFVVESLACHGFIHKGDWLQGLKDATYDSFAALVNFGHYEVHSTAARVVVMAYGFLVLIIVNTYVANLAAFLTITQVDTLVKGVGDLADLPGRRVVSIQVYRDRLARQGILPVIAEQNQDYQAKMVEDLRAGVFRAVVMDEPWVSFTSNTEGCDLKKLSQTIEPFDYAFAFPKTANDSFVQLVSTQVLALQEEGVMETLAIEHINIPRSGCAEDSDISETRAVHFDQVLGLWIILAVAVGGAAFLLVLRINVKRNPRAANVREGTDVNGSVRLAFRMNTLRRKPTMYHRNATEDLQSKSGHTVIDRGLKAEISAFRADLNAMKMEMLQIMASRKVNGGLEHLPDSVVDMD</sequence>
<feature type="transmembrane region" description="Helical" evidence="11">
    <location>
        <begin position="399"/>
        <end position="418"/>
    </location>
</feature>
<evidence type="ECO:0000256" key="3">
    <source>
        <dbReference type="ARBA" id="ARBA00022692"/>
    </source>
</evidence>
<reference evidence="14" key="1">
    <citation type="submission" date="2020-12" db="EMBL/GenBank/DDBJ databases">
        <authorList>
            <person name="Iha C."/>
        </authorList>
    </citation>
    <scope>NUCLEOTIDE SEQUENCE</scope>
</reference>
<evidence type="ECO:0000256" key="8">
    <source>
        <dbReference type="ARBA" id="ARBA00023180"/>
    </source>
</evidence>
<evidence type="ECO:0000256" key="9">
    <source>
        <dbReference type="ARBA" id="ARBA00023286"/>
    </source>
</evidence>
<feature type="domain" description="Ionotropic glutamate receptor C-terminal" evidence="13">
    <location>
        <begin position="45"/>
        <end position="373"/>
    </location>
</feature>
<dbReference type="OrthoDB" id="5984008at2759"/>
<keyword evidence="2" id="KW-0813">Transport</keyword>
<evidence type="ECO:0000256" key="12">
    <source>
        <dbReference type="SAM" id="SignalP"/>
    </source>
</evidence>
<dbReference type="Proteomes" id="UP000708148">
    <property type="component" value="Unassembled WGS sequence"/>
</dbReference>
<dbReference type="Pfam" id="PF00060">
    <property type="entry name" value="Lig_chan"/>
    <property type="match status" value="1"/>
</dbReference>
<comment type="subcellular location">
    <subcellularLocation>
        <location evidence="1">Membrane</location>
        <topology evidence="1">Multi-pass membrane protein</topology>
    </subcellularLocation>
</comment>
<name>A0A8S1J7P0_9CHLO</name>
<dbReference type="SUPFAM" id="SSF53850">
    <property type="entry name" value="Periplasmic binding protein-like II"/>
    <property type="match status" value="1"/>
</dbReference>
<evidence type="ECO:0000256" key="11">
    <source>
        <dbReference type="SAM" id="Phobius"/>
    </source>
</evidence>
<evidence type="ECO:0000256" key="10">
    <source>
        <dbReference type="ARBA" id="ARBA00023303"/>
    </source>
</evidence>
<evidence type="ECO:0000256" key="4">
    <source>
        <dbReference type="ARBA" id="ARBA00022989"/>
    </source>
</evidence>
<dbReference type="Gene3D" id="3.40.190.10">
    <property type="entry name" value="Periplasmic binding protein-like II"/>
    <property type="match status" value="3"/>
</dbReference>
<evidence type="ECO:0000259" key="13">
    <source>
        <dbReference type="SMART" id="SM00079"/>
    </source>
</evidence>
<proteinExistence type="predicted"/>
<keyword evidence="12" id="KW-0732">Signal</keyword>
<feature type="chain" id="PRO_5035879206" description="Ionotropic glutamate receptor C-terminal domain-containing protein" evidence="12">
    <location>
        <begin position="21"/>
        <end position="520"/>
    </location>
</feature>
<dbReference type="Gene3D" id="1.10.287.70">
    <property type="match status" value="1"/>
</dbReference>
<keyword evidence="4 11" id="KW-1133">Transmembrane helix</keyword>
<organism evidence="14 15">
    <name type="scientific">Ostreobium quekettii</name>
    <dbReference type="NCBI Taxonomy" id="121088"/>
    <lineage>
        <taxon>Eukaryota</taxon>
        <taxon>Viridiplantae</taxon>
        <taxon>Chlorophyta</taxon>
        <taxon>core chlorophytes</taxon>
        <taxon>Ulvophyceae</taxon>
        <taxon>TCBD clade</taxon>
        <taxon>Bryopsidales</taxon>
        <taxon>Ostreobineae</taxon>
        <taxon>Ostreobiaceae</taxon>
        <taxon>Ostreobium</taxon>
    </lineage>
</organism>
<feature type="transmembrane region" description="Helical" evidence="11">
    <location>
        <begin position="154"/>
        <end position="174"/>
    </location>
</feature>
<comment type="caution">
    <text evidence="14">The sequence shown here is derived from an EMBL/GenBank/DDBJ whole genome shotgun (WGS) entry which is preliminary data.</text>
</comment>
<keyword evidence="15" id="KW-1185">Reference proteome</keyword>